<dbReference type="Gene3D" id="3.30.465.10">
    <property type="match status" value="3"/>
</dbReference>
<evidence type="ECO:0000256" key="2">
    <source>
        <dbReference type="ARBA" id="ARBA00005466"/>
    </source>
</evidence>
<dbReference type="AlphaFoldDB" id="A0A9Q1KSR4"/>
<dbReference type="EMBL" id="JAKOGI010000030">
    <property type="protein sequence ID" value="KAJ8448390.1"/>
    <property type="molecule type" value="Genomic_DNA"/>
</dbReference>
<evidence type="ECO:0000256" key="7">
    <source>
        <dbReference type="ARBA" id="ARBA00023180"/>
    </source>
</evidence>
<keyword evidence="4 8" id="KW-0732">Signal</keyword>
<dbReference type="InterPro" id="IPR016167">
    <property type="entry name" value="FAD-bd_PCMH_sub1"/>
</dbReference>
<evidence type="ECO:0000259" key="9">
    <source>
        <dbReference type="Pfam" id="PF01565"/>
    </source>
</evidence>
<accession>A0A9Q1KSR4</accession>
<evidence type="ECO:0000313" key="11">
    <source>
        <dbReference type="EMBL" id="KAJ8448390.1"/>
    </source>
</evidence>
<reference evidence="11" key="1">
    <citation type="submission" date="2022-04" db="EMBL/GenBank/DDBJ databases">
        <title>Carnegiea gigantea Genome sequencing and assembly v2.</title>
        <authorList>
            <person name="Copetti D."/>
            <person name="Sanderson M.J."/>
            <person name="Burquez A."/>
            <person name="Wojciechowski M.F."/>
        </authorList>
    </citation>
    <scope>NUCLEOTIDE SEQUENCE</scope>
    <source>
        <strain evidence="11">SGP5-SGP5p</strain>
        <tissue evidence="11">Aerial part</tissue>
    </source>
</reference>
<keyword evidence="7" id="KW-0325">Glycoprotein</keyword>
<dbReference type="InterPro" id="IPR036318">
    <property type="entry name" value="FAD-bd_PCMH-like_sf"/>
</dbReference>
<dbReference type="Pfam" id="PF01565">
    <property type="entry name" value="FAD_binding_4"/>
    <property type="match status" value="1"/>
</dbReference>
<feature type="domain" description="Berberine/berberine-like" evidence="10">
    <location>
        <begin position="537"/>
        <end position="595"/>
    </location>
</feature>
<evidence type="ECO:0000256" key="5">
    <source>
        <dbReference type="ARBA" id="ARBA00022827"/>
    </source>
</evidence>
<dbReference type="InterPro" id="IPR016169">
    <property type="entry name" value="FAD-bd_PCMH_sub2"/>
</dbReference>
<feature type="domain" description="FAD linked oxidase N-terminal" evidence="9">
    <location>
        <begin position="81"/>
        <end position="170"/>
    </location>
</feature>
<evidence type="ECO:0000313" key="12">
    <source>
        <dbReference type="Proteomes" id="UP001153076"/>
    </source>
</evidence>
<dbReference type="InterPro" id="IPR012951">
    <property type="entry name" value="BBE"/>
</dbReference>
<feature type="signal peptide" evidence="8">
    <location>
        <begin position="1"/>
        <end position="22"/>
    </location>
</feature>
<dbReference type="PANTHER" id="PTHR32448">
    <property type="entry name" value="OS08G0158400 PROTEIN"/>
    <property type="match status" value="1"/>
</dbReference>
<name>A0A9Q1KSR4_9CARY</name>
<dbReference type="FunFam" id="3.30.43.10:FF:000004">
    <property type="entry name" value="Berberine bridge enzyme-like 15"/>
    <property type="match status" value="1"/>
</dbReference>
<sequence>MSCSRASLLALLVLLLASLLAASSPSLEEDFIQCLRVNSRLIPIPFSTTFFTRKNPAFTSVLNSTAMNFRYLLPSVPKPVFIFTPLHESHVQAAVICSKELDVHLRLRSGGHDYEGVSYAATVNDNPFMVLDFQRLRSVSVSIEDETAWVEAGATVGELYYKIAEKSNVHAFPAESDIKKFNAWQHVADKLDDDLLVKVTMQSTDPDEKGERNVTILYQGLFLGEVDRLLEMMAKSFPEFGLSRADCQEMTYIESTVLMGGYPNGTSTQILLEDKSILRTYFKSKSDFARDPIPETAIQDLWRRLRRDTGVIIFTPYGGMMSRISESATPFAMRNGTKYMIAYTTLWQDGEASEATHLKWIRSMYVLPSVPKPLFIFTPLHESYAQAAVICSKQFGVHPRIHSGGHDYEGVSYAATVNDHPFMVLDFQRLRSVSINIEDETEWVEAGATLGEFKLFSAWQRAADNLDEDLLIKATMQSTDPNEKGERNVTIDYQGLFLGEYLTVWRDRKATEVKHMKWIRSMQKFMEPDVTKNPRTSYDNYRDLDLWMNEEGNKSCFKQASSWHYKYFKGNFNRLVQIKSKVDPGNFLWHEQSIPPVSQRV</sequence>
<organism evidence="11 12">
    <name type="scientific">Carnegiea gigantea</name>
    <dbReference type="NCBI Taxonomy" id="171969"/>
    <lineage>
        <taxon>Eukaryota</taxon>
        <taxon>Viridiplantae</taxon>
        <taxon>Streptophyta</taxon>
        <taxon>Embryophyta</taxon>
        <taxon>Tracheophyta</taxon>
        <taxon>Spermatophyta</taxon>
        <taxon>Magnoliopsida</taxon>
        <taxon>eudicotyledons</taxon>
        <taxon>Gunneridae</taxon>
        <taxon>Pentapetalae</taxon>
        <taxon>Caryophyllales</taxon>
        <taxon>Cactineae</taxon>
        <taxon>Cactaceae</taxon>
        <taxon>Cactoideae</taxon>
        <taxon>Echinocereeae</taxon>
        <taxon>Carnegiea</taxon>
    </lineage>
</organism>
<keyword evidence="6" id="KW-1015">Disulfide bond</keyword>
<comment type="cofactor">
    <cofactor evidence="1">
        <name>FAD</name>
        <dbReference type="ChEBI" id="CHEBI:57692"/>
    </cofactor>
</comment>
<dbReference type="InterPro" id="IPR006094">
    <property type="entry name" value="Oxid_FAD_bind_N"/>
</dbReference>
<dbReference type="Gene3D" id="3.30.43.10">
    <property type="entry name" value="Uridine Diphospho-n-acetylenolpyruvylglucosamine Reductase, domain 2"/>
    <property type="match status" value="1"/>
</dbReference>
<evidence type="ECO:0000256" key="8">
    <source>
        <dbReference type="SAM" id="SignalP"/>
    </source>
</evidence>
<keyword evidence="5" id="KW-0274">FAD</keyword>
<evidence type="ECO:0000256" key="6">
    <source>
        <dbReference type="ARBA" id="ARBA00023157"/>
    </source>
</evidence>
<comment type="caution">
    <text evidence="11">The sequence shown here is derived from an EMBL/GenBank/DDBJ whole genome shotgun (WGS) entry which is preliminary data.</text>
</comment>
<proteinExistence type="inferred from homology"/>
<dbReference type="Pfam" id="PF08031">
    <property type="entry name" value="BBE"/>
    <property type="match status" value="1"/>
</dbReference>
<dbReference type="Gene3D" id="3.40.462.20">
    <property type="match status" value="2"/>
</dbReference>
<dbReference type="GO" id="GO:0050660">
    <property type="term" value="F:flavin adenine dinucleotide binding"/>
    <property type="evidence" value="ECO:0007669"/>
    <property type="project" value="InterPro"/>
</dbReference>
<comment type="similarity">
    <text evidence="2">Belongs to the oxygen-dependent FAD-linked oxidoreductase family.</text>
</comment>
<evidence type="ECO:0000256" key="1">
    <source>
        <dbReference type="ARBA" id="ARBA00001974"/>
    </source>
</evidence>
<evidence type="ECO:0000259" key="10">
    <source>
        <dbReference type="Pfam" id="PF08031"/>
    </source>
</evidence>
<dbReference type="GO" id="GO:0016491">
    <property type="term" value="F:oxidoreductase activity"/>
    <property type="evidence" value="ECO:0007669"/>
    <property type="project" value="InterPro"/>
</dbReference>
<protein>
    <recommendedName>
        <fullName evidence="13">FAD-binding PCMH-type domain-containing protein</fullName>
    </recommendedName>
</protein>
<gene>
    <name evidence="11" type="ORF">Cgig2_022018</name>
</gene>
<dbReference type="SUPFAM" id="SSF56176">
    <property type="entry name" value="FAD-binding/transporter-associated domain-like"/>
    <property type="match status" value="2"/>
</dbReference>
<evidence type="ECO:0008006" key="13">
    <source>
        <dbReference type="Google" id="ProtNLM"/>
    </source>
</evidence>
<feature type="chain" id="PRO_5040459049" description="FAD-binding PCMH-type domain-containing protein" evidence="8">
    <location>
        <begin position="23"/>
        <end position="601"/>
    </location>
</feature>
<evidence type="ECO:0000256" key="3">
    <source>
        <dbReference type="ARBA" id="ARBA00022630"/>
    </source>
</evidence>
<dbReference type="Proteomes" id="UP001153076">
    <property type="component" value="Unassembled WGS sequence"/>
</dbReference>
<dbReference type="OrthoDB" id="407275at2759"/>
<keyword evidence="3" id="KW-0285">Flavoprotein</keyword>
<evidence type="ECO:0000256" key="4">
    <source>
        <dbReference type="ARBA" id="ARBA00022729"/>
    </source>
</evidence>
<keyword evidence="12" id="KW-1185">Reference proteome</keyword>